<organism evidence="1 2">
    <name type="scientific">Dreissena polymorpha</name>
    <name type="common">Zebra mussel</name>
    <name type="synonym">Mytilus polymorpha</name>
    <dbReference type="NCBI Taxonomy" id="45954"/>
    <lineage>
        <taxon>Eukaryota</taxon>
        <taxon>Metazoa</taxon>
        <taxon>Spiralia</taxon>
        <taxon>Lophotrochozoa</taxon>
        <taxon>Mollusca</taxon>
        <taxon>Bivalvia</taxon>
        <taxon>Autobranchia</taxon>
        <taxon>Heteroconchia</taxon>
        <taxon>Euheterodonta</taxon>
        <taxon>Imparidentia</taxon>
        <taxon>Neoheterodontei</taxon>
        <taxon>Myida</taxon>
        <taxon>Dreissenoidea</taxon>
        <taxon>Dreissenidae</taxon>
        <taxon>Dreissena</taxon>
    </lineage>
</organism>
<keyword evidence="2" id="KW-1185">Reference proteome</keyword>
<accession>A0A9D4R4X7</accession>
<dbReference type="InterPro" id="IPR015943">
    <property type="entry name" value="WD40/YVTN_repeat-like_dom_sf"/>
</dbReference>
<dbReference type="Proteomes" id="UP000828390">
    <property type="component" value="Unassembled WGS sequence"/>
</dbReference>
<dbReference type="EMBL" id="JAIWYP010000003">
    <property type="protein sequence ID" value="KAH3855089.1"/>
    <property type="molecule type" value="Genomic_DNA"/>
</dbReference>
<sequence length="352" mass="38794">MKLKENGHVVDFLEHFKRKLDCRINCLKVERCFRESFTGLVLGGEDGLVRVYDMTQLTQGNQPVNVLLETKGGPIQALAIHDITHFYKEDIITGDSVGMVTIFCNEQILSRHSLSKSTIKCLQIYTDALGNCYIVVADDAGYIYAIQPSKQLWRININNVHTSRGPLERASVTCMLCVPLPNGTGQLCSYILAADDKRRLHVISQGDIVMTIHTPDTVTAMCCGLFIAEEKLEAGPDTFSHQHPVQVALGCTSGALYILQNFTISEEEFGNAGCHISQMLSHPAVNGKIDYLLCAGHFSALQVFLEGKQIGSYETPNWVNCMDILCPGKDQRPQIVFACLDNSVHGVSLAEG</sequence>
<dbReference type="OrthoDB" id="2123049at2759"/>
<reference evidence="1" key="1">
    <citation type="journal article" date="2019" name="bioRxiv">
        <title>The Genome of the Zebra Mussel, Dreissena polymorpha: A Resource for Invasive Species Research.</title>
        <authorList>
            <person name="McCartney M.A."/>
            <person name="Auch B."/>
            <person name="Kono T."/>
            <person name="Mallez S."/>
            <person name="Zhang Y."/>
            <person name="Obille A."/>
            <person name="Becker A."/>
            <person name="Abrahante J.E."/>
            <person name="Garbe J."/>
            <person name="Badalamenti J.P."/>
            <person name="Herman A."/>
            <person name="Mangelson H."/>
            <person name="Liachko I."/>
            <person name="Sullivan S."/>
            <person name="Sone E.D."/>
            <person name="Koren S."/>
            <person name="Silverstein K.A.T."/>
            <person name="Beckman K.B."/>
            <person name="Gohl D.M."/>
        </authorList>
    </citation>
    <scope>NUCLEOTIDE SEQUENCE</scope>
    <source>
        <strain evidence="1">Duluth1</strain>
        <tissue evidence="1">Whole animal</tissue>
    </source>
</reference>
<dbReference type="AlphaFoldDB" id="A0A9D4R4X7"/>
<reference evidence="1" key="2">
    <citation type="submission" date="2020-11" db="EMBL/GenBank/DDBJ databases">
        <authorList>
            <person name="McCartney M.A."/>
            <person name="Auch B."/>
            <person name="Kono T."/>
            <person name="Mallez S."/>
            <person name="Becker A."/>
            <person name="Gohl D.M."/>
            <person name="Silverstein K.A.T."/>
            <person name="Koren S."/>
            <person name="Bechman K.B."/>
            <person name="Herman A."/>
            <person name="Abrahante J.E."/>
            <person name="Garbe J."/>
        </authorList>
    </citation>
    <scope>NUCLEOTIDE SEQUENCE</scope>
    <source>
        <strain evidence="1">Duluth1</strain>
        <tissue evidence="1">Whole animal</tissue>
    </source>
</reference>
<gene>
    <name evidence="1" type="ORF">DPMN_097649</name>
</gene>
<evidence type="ECO:0000313" key="2">
    <source>
        <dbReference type="Proteomes" id="UP000828390"/>
    </source>
</evidence>
<dbReference type="InterPro" id="IPR036322">
    <property type="entry name" value="WD40_repeat_dom_sf"/>
</dbReference>
<evidence type="ECO:0000313" key="1">
    <source>
        <dbReference type="EMBL" id="KAH3855089.1"/>
    </source>
</evidence>
<dbReference type="Gene3D" id="2.130.10.10">
    <property type="entry name" value="YVTN repeat-like/Quinoprotein amine dehydrogenase"/>
    <property type="match status" value="1"/>
</dbReference>
<comment type="caution">
    <text evidence="1">The sequence shown here is derived from an EMBL/GenBank/DDBJ whole genome shotgun (WGS) entry which is preliminary data.</text>
</comment>
<dbReference type="SUPFAM" id="SSF50978">
    <property type="entry name" value="WD40 repeat-like"/>
    <property type="match status" value="1"/>
</dbReference>
<proteinExistence type="predicted"/>
<name>A0A9D4R4X7_DREPO</name>
<protein>
    <submittedName>
        <fullName evidence="1">Uncharacterized protein</fullName>
    </submittedName>
</protein>